<dbReference type="SUPFAM" id="SSF55120">
    <property type="entry name" value="Pseudouridine synthase"/>
    <property type="match status" value="1"/>
</dbReference>
<evidence type="ECO:0000259" key="1">
    <source>
        <dbReference type="Pfam" id="PF00849"/>
    </source>
</evidence>
<reference evidence="2" key="2">
    <citation type="journal article" date="2021" name="PeerJ">
        <title>Extensive microbial diversity within the chicken gut microbiome revealed by metagenomics and culture.</title>
        <authorList>
            <person name="Gilroy R."/>
            <person name="Ravi A."/>
            <person name="Getino M."/>
            <person name="Pursley I."/>
            <person name="Horton D.L."/>
            <person name="Alikhan N.F."/>
            <person name="Baker D."/>
            <person name="Gharbi K."/>
            <person name="Hall N."/>
            <person name="Watson M."/>
            <person name="Adriaenssens E.M."/>
            <person name="Foster-Nyarko E."/>
            <person name="Jarju S."/>
            <person name="Secka A."/>
            <person name="Antonio M."/>
            <person name="Oren A."/>
            <person name="Chaudhuri R.R."/>
            <person name="La Ragione R."/>
            <person name="Hildebrand F."/>
            <person name="Pallen M.J."/>
        </authorList>
    </citation>
    <scope>NUCLEOTIDE SEQUENCE</scope>
    <source>
        <strain evidence="2">10532</strain>
    </source>
</reference>
<dbReference type="Pfam" id="PF00849">
    <property type="entry name" value="PseudoU_synth_2"/>
    <property type="match status" value="1"/>
</dbReference>
<feature type="domain" description="Pseudouridine synthase RsuA/RluA-like" evidence="1">
    <location>
        <begin position="13"/>
        <end position="147"/>
    </location>
</feature>
<dbReference type="CDD" id="cd02869">
    <property type="entry name" value="PseudoU_synth_RluA_like"/>
    <property type="match status" value="1"/>
</dbReference>
<dbReference type="PANTHER" id="PTHR21600:SF92">
    <property type="entry name" value="RIBOSOMAL LARGE SUBUNIT PSEUDOURIDINE SYNTHASE C"/>
    <property type="match status" value="1"/>
</dbReference>
<evidence type="ECO:0000313" key="2">
    <source>
        <dbReference type="EMBL" id="MBO8458051.1"/>
    </source>
</evidence>
<dbReference type="PANTHER" id="PTHR21600">
    <property type="entry name" value="MITOCHONDRIAL RNA PSEUDOURIDINE SYNTHASE"/>
    <property type="match status" value="1"/>
</dbReference>
<sequence>MRNYTVLFENQDIIAIIKPCGVAVQGGAGISNPLIDDIDRIYSKKHFLIHRLDKDTEGILIVGKTSTAAAKYSKILNSPETKKEYIALVSGNVESSSGIIKIPLEKDGRLVNAVSKYKVLEKKSDFTKLAVSIETGRMHQIRIHMAKAGHPIIGDDKYGNFKLNKELKKNMGVKKLMLAAIKLELYISPAEKKIFTCPVPEHILSFWNKL</sequence>
<gene>
    <name evidence="2" type="ORF">IAA81_07470</name>
</gene>
<organism evidence="2 3">
    <name type="scientific">Candidatus Gallitreponema excrementavium</name>
    <dbReference type="NCBI Taxonomy" id="2840840"/>
    <lineage>
        <taxon>Bacteria</taxon>
        <taxon>Pseudomonadati</taxon>
        <taxon>Spirochaetota</taxon>
        <taxon>Spirochaetia</taxon>
        <taxon>Spirochaetales</taxon>
        <taxon>Candidatus Gallitreponema</taxon>
    </lineage>
</organism>
<dbReference type="EMBL" id="JADIMM010000085">
    <property type="protein sequence ID" value="MBO8458051.1"/>
    <property type="molecule type" value="Genomic_DNA"/>
</dbReference>
<dbReference type="GO" id="GO:0000455">
    <property type="term" value="P:enzyme-directed rRNA pseudouridine synthesis"/>
    <property type="evidence" value="ECO:0007669"/>
    <property type="project" value="TreeGrafter"/>
</dbReference>
<dbReference type="GO" id="GO:0140098">
    <property type="term" value="F:catalytic activity, acting on RNA"/>
    <property type="evidence" value="ECO:0007669"/>
    <property type="project" value="UniProtKB-ARBA"/>
</dbReference>
<dbReference type="InterPro" id="IPR020103">
    <property type="entry name" value="PsdUridine_synth_cat_dom_sf"/>
</dbReference>
<dbReference type="InterPro" id="IPR050188">
    <property type="entry name" value="RluA_PseudoU_synthase"/>
</dbReference>
<comment type="caution">
    <text evidence="2">The sequence shown here is derived from an EMBL/GenBank/DDBJ whole genome shotgun (WGS) entry which is preliminary data.</text>
</comment>
<protein>
    <submittedName>
        <fullName evidence="2">RNA pseudouridine synthase</fullName>
    </submittedName>
</protein>
<evidence type="ECO:0000313" key="3">
    <source>
        <dbReference type="Proteomes" id="UP000823638"/>
    </source>
</evidence>
<reference evidence="2" key="1">
    <citation type="submission" date="2020-10" db="EMBL/GenBank/DDBJ databases">
        <authorList>
            <person name="Gilroy R."/>
        </authorList>
    </citation>
    <scope>NUCLEOTIDE SEQUENCE</scope>
    <source>
        <strain evidence="2">10532</strain>
    </source>
</reference>
<dbReference type="Gene3D" id="3.30.2350.10">
    <property type="entry name" value="Pseudouridine synthase"/>
    <property type="match status" value="1"/>
</dbReference>
<dbReference type="GO" id="GO:0009982">
    <property type="term" value="F:pseudouridine synthase activity"/>
    <property type="evidence" value="ECO:0007669"/>
    <property type="project" value="InterPro"/>
</dbReference>
<dbReference type="AlphaFoldDB" id="A0A9D9HQP6"/>
<name>A0A9D9HQP6_9SPIR</name>
<dbReference type="GO" id="GO:0003723">
    <property type="term" value="F:RNA binding"/>
    <property type="evidence" value="ECO:0007669"/>
    <property type="project" value="InterPro"/>
</dbReference>
<dbReference type="Proteomes" id="UP000823638">
    <property type="component" value="Unassembled WGS sequence"/>
</dbReference>
<accession>A0A9D9HQP6</accession>
<proteinExistence type="predicted"/>
<dbReference type="InterPro" id="IPR006145">
    <property type="entry name" value="PsdUridine_synth_RsuA/RluA"/>
</dbReference>